<evidence type="ECO:0000313" key="1">
    <source>
        <dbReference type="EMBL" id="CAG5094638.1"/>
    </source>
</evidence>
<accession>A0ABN7S9G7</accession>
<evidence type="ECO:0000313" key="2">
    <source>
        <dbReference type="Proteomes" id="UP001158576"/>
    </source>
</evidence>
<organism evidence="1 2">
    <name type="scientific">Oikopleura dioica</name>
    <name type="common">Tunicate</name>
    <dbReference type="NCBI Taxonomy" id="34765"/>
    <lineage>
        <taxon>Eukaryota</taxon>
        <taxon>Metazoa</taxon>
        <taxon>Chordata</taxon>
        <taxon>Tunicata</taxon>
        <taxon>Appendicularia</taxon>
        <taxon>Copelata</taxon>
        <taxon>Oikopleuridae</taxon>
        <taxon>Oikopleura</taxon>
    </lineage>
</organism>
<reference evidence="1 2" key="1">
    <citation type="submission" date="2021-04" db="EMBL/GenBank/DDBJ databases">
        <authorList>
            <person name="Bliznina A."/>
        </authorList>
    </citation>
    <scope>NUCLEOTIDE SEQUENCE [LARGE SCALE GENOMIC DNA]</scope>
</reference>
<name>A0ABN7S9G7_OIKDI</name>
<gene>
    <name evidence="1" type="ORF">OKIOD_LOCUS5291</name>
</gene>
<protein>
    <submittedName>
        <fullName evidence="1">Oidioi.mRNA.OKI2018_I69.XSR.g13733.t1.cds</fullName>
    </submittedName>
</protein>
<dbReference type="Proteomes" id="UP001158576">
    <property type="component" value="Chromosome XSR"/>
</dbReference>
<sequence>MLRNLRIRAASYYTKYGISRNATDAEIKKAINAYTLNNAFKSPFSAPLPKSPKSRLGLVAIFAARDQFAKYILIYQRQAYNIWVDERNLGKAMATALYSKNHLLV</sequence>
<keyword evidence="2" id="KW-1185">Reference proteome</keyword>
<proteinExistence type="predicted"/>
<dbReference type="EMBL" id="OU015569">
    <property type="protein sequence ID" value="CAG5094638.1"/>
    <property type="molecule type" value="Genomic_DNA"/>
</dbReference>